<dbReference type="EMBL" id="JAGFNK010000086">
    <property type="protein sequence ID" value="KAI9508576.1"/>
    <property type="molecule type" value="Genomic_DNA"/>
</dbReference>
<evidence type="ECO:0000313" key="2">
    <source>
        <dbReference type="Proteomes" id="UP001207468"/>
    </source>
</evidence>
<name>A0ACC0UBG8_9AGAM</name>
<keyword evidence="2" id="KW-1185">Reference proteome</keyword>
<sequence length="638" mass="71325">MGPHRPHLPAAVKEYSVNAMWTVYLREAKEYDNHMAEAWKEGAKGFLAFSGLFSVIVTLFLIEGYKKLSPNLDDRNTFQLCQISQQLAGLTNGTYIPLQDYSSPPPTNLIVWVNALWLLSLVLSVMSALSATLILQWAHRYLQLPRIPSVVSEQARVRSFLFFGAYNYDMINSVEISATLLHFSVFLFFAGLMILFFTIYKAVAIVGSISVGLFAVAYLTLTILPCIDYRSPYITPMSSVVWYLWHTSLSSVAICLRWFVRQLHGCLVPYNLGEVTSLRQRVLSQWLQTIEDFAKNHRQCLKEGFARSIVRAALESSVLLDLKAVSWLCELPGLAEQSKIEEFVACIPGNTIVKLMNGPIESGEVTFRQRLLSLLRSCAPGAIGLDEDMRRRRLLVCLDGVHHILRASISSLLYGASPSESVLHDVRTNFANIGLMRTLWADTDPSIRIISRSICALLARHLLRKYPLEESELAWLQDVIGKPTNTIFNSLNNPLTVDAMNLEAYAYDVLSRQTDDLTVELATPFLETLSILTAVGSEIVFRKDAVEHGISALIQRALAGGQDNRLREVAGKLRRIYELVSSGAVPELQTPNHANRQEDQHESFNIHVSILHSEGMTGPHHIANSPSATLEKGFHTDA</sequence>
<gene>
    <name evidence="1" type="ORF">F5148DRAFT_1283878</name>
</gene>
<accession>A0ACC0UBG8</accession>
<evidence type="ECO:0000313" key="1">
    <source>
        <dbReference type="EMBL" id="KAI9508576.1"/>
    </source>
</evidence>
<protein>
    <submittedName>
        <fullName evidence="1">Uncharacterized protein</fullName>
    </submittedName>
</protein>
<dbReference type="Proteomes" id="UP001207468">
    <property type="component" value="Unassembled WGS sequence"/>
</dbReference>
<organism evidence="1 2">
    <name type="scientific">Russula earlei</name>
    <dbReference type="NCBI Taxonomy" id="71964"/>
    <lineage>
        <taxon>Eukaryota</taxon>
        <taxon>Fungi</taxon>
        <taxon>Dikarya</taxon>
        <taxon>Basidiomycota</taxon>
        <taxon>Agaricomycotina</taxon>
        <taxon>Agaricomycetes</taxon>
        <taxon>Russulales</taxon>
        <taxon>Russulaceae</taxon>
        <taxon>Russula</taxon>
    </lineage>
</organism>
<proteinExistence type="predicted"/>
<reference evidence="1" key="1">
    <citation type="submission" date="2021-03" db="EMBL/GenBank/DDBJ databases">
        <title>Evolutionary priming and transition to the ectomycorrhizal habit in an iconic lineage of mushroom-forming fungi: is preadaptation a requirement?</title>
        <authorList>
            <consortium name="DOE Joint Genome Institute"/>
            <person name="Looney B.P."/>
            <person name="Miyauchi S."/>
            <person name="Morin E."/>
            <person name="Drula E."/>
            <person name="Courty P.E."/>
            <person name="Chicoki N."/>
            <person name="Fauchery L."/>
            <person name="Kohler A."/>
            <person name="Kuo A."/>
            <person name="LaButti K."/>
            <person name="Pangilinan J."/>
            <person name="Lipzen A."/>
            <person name="Riley R."/>
            <person name="Andreopoulos W."/>
            <person name="He G."/>
            <person name="Johnson J."/>
            <person name="Barry K.W."/>
            <person name="Grigoriev I.V."/>
            <person name="Nagy L."/>
            <person name="Hibbett D."/>
            <person name="Henrissat B."/>
            <person name="Matheny P.B."/>
            <person name="Labbe J."/>
            <person name="Martin A.F."/>
        </authorList>
    </citation>
    <scope>NUCLEOTIDE SEQUENCE</scope>
    <source>
        <strain evidence="1">BPL698</strain>
    </source>
</reference>
<comment type="caution">
    <text evidence="1">The sequence shown here is derived from an EMBL/GenBank/DDBJ whole genome shotgun (WGS) entry which is preliminary data.</text>
</comment>